<sequence length="507" mass="57958">MIYLLLSSSAFSQTTQPPNNNDQNIRDLRFRIISMLFSPRVGAAPSLPFNPSIAYNNIIRYQVPENLRIIFQYNGHSYLVNVASIVNRAAQYWNTITAPQGFHIQQAHTGGPANFFIRTMVGYSSDIEAITIAPVSEEGTRLRSQYPHIFPEYGIYYNSWITVTDLFYEQLGSYFGERLTPNQLFELFTYFISVHEFGHALGLGHPDDVRAYLPQLRNNSSQDIGSLSRFAIYSQEYDPRPPLMMERSDDYLLRLRRYLGRSIEETDLHPTDIERRFLINYIGSVCGVGSQNLKIASALNVNTFNCKDYTTIYPLARALLPIANILLLDKPNTLLQDKLKPITKTCEIELKTQYSWFSWYSTFLPKDGCNIKVQLICDGSENKCSPSTGDYSSANKFDVNISDGESNYYVMPTASIQNTEKKNSVYGPANFESTNYVTFYNQGRGTAKISYMSSSCYYNTGPDSKEIESKSNSQFTITTRNSFDIFSNYCFKQDKTISWKIEYTTYE</sequence>
<evidence type="ECO:0000313" key="2">
    <source>
        <dbReference type="Proteomes" id="UP000242496"/>
    </source>
</evidence>
<dbReference type="EMBL" id="FPBJ01000062">
    <property type="protein sequence ID" value="SFU96662.1"/>
    <property type="molecule type" value="Genomic_DNA"/>
</dbReference>
<name>A0A1I7KGX4_9GAMM</name>
<dbReference type="STRING" id="351659.SAMN05421784_1623"/>
<dbReference type="AlphaFoldDB" id="A0A1I7KGX4"/>
<dbReference type="Gene3D" id="3.40.390.10">
    <property type="entry name" value="Collagenase (Catalytic Domain)"/>
    <property type="match status" value="1"/>
</dbReference>
<protein>
    <recommendedName>
        <fullName evidence="3">Matrixin</fullName>
    </recommendedName>
</protein>
<dbReference type="SUPFAM" id="SSF55486">
    <property type="entry name" value="Metalloproteases ('zincins'), catalytic domain"/>
    <property type="match status" value="1"/>
</dbReference>
<dbReference type="Proteomes" id="UP000242496">
    <property type="component" value="Unassembled WGS sequence"/>
</dbReference>
<proteinExistence type="predicted"/>
<keyword evidence="2" id="KW-1185">Reference proteome</keyword>
<evidence type="ECO:0008006" key="3">
    <source>
        <dbReference type="Google" id="ProtNLM"/>
    </source>
</evidence>
<accession>A0A1I7KGX4</accession>
<organism evidence="1 2">
    <name type="scientific">Xenorhabdus koppenhoeferi</name>
    <dbReference type="NCBI Taxonomy" id="351659"/>
    <lineage>
        <taxon>Bacteria</taxon>
        <taxon>Pseudomonadati</taxon>
        <taxon>Pseudomonadota</taxon>
        <taxon>Gammaproteobacteria</taxon>
        <taxon>Enterobacterales</taxon>
        <taxon>Morganellaceae</taxon>
        <taxon>Xenorhabdus</taxon>
    </lineage>
</organism>
<dbReference type="GO" id="GO:0008237">
    <property type="term" value="F:metallopeptidase activity"/>
    <property type="evidence" value="ECO:0007669"/>
    <property type="project" value="InterPro"/>
</dbReference>
<dbReference type="InterPro" id="IPR024079">
    <property type="entry name" value="MetalloPept_cat_dom_sf"/>
</dbReference>
<reference evidence="2" key="1">
    <citation type="submission" date="2016-10" db="EMBL/GenBank/DDBJ databases">
        <authorList>
            <person name="Varghese N."/>
            <person name="Submissions S."/>
        </authorList>
    </citation>
    <scope>NUCLEOTIDE SEQUENCE [LARGE SCALE GENOMIC DNA]</scope>
    <source>
        <strain evidence="2">DSM 18168</strain>
    </source>
</reference>
<gene>
    <name evidence="1" type="ORF">SAMN05421784_1623</name>
</gene>
<evidence type="ECO:0000313" key="1">
    <source>
        <dbReference type="EMBL" id="SFU96662.1"/>
    </source>
</evidence>